<dbReference type="PANTHER" id="PTHR23110">
    <property type="entry name" value="BTB DOMAIN TRANSCRIPTION FACTOR"/>
    <property type="match status" value="1"/>
</dbReference>
<dbReference type="InterPro" id="IPR036236">
    <property type="entry name" value="Znf_C2H2_sf"/>
</dbReference>
<dbReference type="PROSITE" id="PS00028">
    <property type="entry name" value="ZINC_FINGER_C2H2_1"/>
    <property type="match status" value="3"/>
</dbReference>
<feature type="region of interest" description="Disordered" evidence="6">
    <location>
        <begin position="375"/>
        <end position="395"/>
    </location>
</feature>
<keyword evidence="10" id="KW-1185">Reference proteome</keyword>
<dbReference type="SUPFAM" id="SSF54695">
    <property type="entry name" value="POZ domain"/>
    <property type="match status" value="1"/>
</dbReference>
<dbReference type="SUPFAM" id="SSF57667">
    <property type="entry name" value="beta-beta-alpha zinc fingers"/>
    <property type="match status" value="2"/>
</dbReference>
<keyword evidence="4" id="KW-0539">Nucleus</keyword>
<keyword evidence="2 5" id="KW-0863">Zinc-finger</keyword>
<sequence>MDDECLSLTWNNHGATYRQTLSVLREENTLTDVTLACDGQKFSAHKLVLVTCSDYFRSILGDVPCQHPIVYMRGVTAREMQALINFMYTGQTDVPQKEVPTLLSTAEALQIKGLGVFNPSGEDGKVNKSQKDKNTVNKKRRVDSSSVFNGSLDESKRSDASTSLSREDNFLENLYSHHYALLSSPKRRKNEESVISGKGSEYGASCEGVAATTESSPRKESEDSSNCVTPTSLPSSTGRILDTFMHHRQVTSKVPSRSSTTASAPPSPRNRPMSEEIGSATVSSLSLDIAKQRTSDKHSSPSSTCQQNLHNPTRPEAKAASPRALNYSIAGLGGNKSSYSTGALGHMSEESSTVPAETPENLMKTEIKEEALDFSSTTLSENHQSDSVTPSAGSNSIEEEARMYLDAFTRSANLNWQQTPDEPLETAATDGRPFVCPICQKSFAKAAILKRHHLAHFRPYVCHICTRSFTRREVLAEHLLEHNGADLRMPCPVCAMTIKRKRNLQAHIKVKHPDYYRQKLTKKEATC</sequence>
<protein>
    <submittedName>
        <fullName evidence="9">Uncharacterized protein</fullName>
    </submittedName>
</protein>
<dbReference type="GO" id="GO:0006357">
    <property type="term" value="P:regulation of transcription by RNA polymerase II"/>
    <property type="evidence" value="ECO:0007669"/>
    <property type="project" value="TreeGrafter"/>
</dbReference>
<dbReference type="PROSITE" id="PS50157">
    <property type="entry name" value="ZINC_FINGER_C2H2_2"/>
    <property type="match status" value="2"/>
</dbReference>
<dbReference type="GO" id="GO:0048513">
    <property type="term" value="P:animal organ development"/>
    <property type="evidence" value="ECO:0007669"/>
    <property type="project" value="UniProtKB-ARBA"/>
</dbReference>
<evidence type="ECO:0000256" key="5">
    <source>
        <dbReference type="PROSITE-ProRule" id="PRU00042"/>
    </source>
</evidence>
<evidence type="ECO:0000259" key="8">
    <source>
        <dbReference type="PROSITE" id="PS50157"/>
    </source>
</evidence>
<dbReference type="GO" id="GO:0048666">
    <property type="term" value="P:neuron development"/>
    <property type="evidence" value="ECO:0007669"/>
    <property type="project" value="UniProtKB-ARBA"/>
</dbReference>
<dbReference type="FunFam" id="3.30.160.60:FF:000446">
    <property type="entry name" value="Zinc finger protein"/>
    <property type="match status" value="1"/>
</dbReference>
<dbReference type="PROSITE" id="PS50097">
    <property type="entry name" value="BTB"/>
    <property type="match status" value="1"/>
</dbReference>
<dbReference type="PANTHER" id="PTHR23110:SF98">
    <property type="entry name" value="PRE-LOLA-G, ISOFORM C-RELATED"/>
    <property type="match status" value="1"/>
</dbReference>
<dbReference type="AlphaFoldDB" id="A0AAE1BM39"/>
<keyword evidence="1" id="KW-0479">Metal-binding</keyword>
<dbReference type="SMART" id="SM00355">
    <property type="entry name" value="ZnF_C2H2"/>
    <property type="match status" value="3"/>
</dbReference>
<name>A0AAE1BM39_PETCI</name>
<evidence type="ECO:0000256" key="4">
    <source>
        <dbReference type="ARBA" id="ARBA00023242"/>
    </source>
</evidence>
<keyword evidence="3" id="KW-0862">Zinc</keyword>
<feature type="region of interest" description="Disordered" evidence="6">
    <location>
        <begin position="341"/>
        <end position="360"/>
    </location>
</feature>
<dbReference type="Gene3D" id="3.30.160.60">
    <property type="entry name" value="Classic Zinc Finger"/>
    <property type="match status" value="2"/>
</dbReference>
<dbReference type="Pfam" id="PF00096">
    <property type="entry name" value="zf-C2H2"/>
    <property type="match status" value="2"/>
</dbReference>
<evidence type="ECO:0000259" key="7">
    <source>
        <dbReference type="PROSITE" id="PS50097"/>
    </source>
</evidence>
<evidence type="ECO:0000256" key="3">
    <source>
        <dbReference type="ARBA" id="ARBA00022833"/>
    </source>
</evidence>
<dbReference type="GO" id="GO:0008270">
    <property type="term" value="F:zinc ion binding"/>
    <property type="evidence" value="ECO:0007669"/>
    <property type="project" value="UniProtKB-KW"/>
</dbReference>
<organism evidence="9 10">
    <name type="scientific">Petrolisthes cinctipes</name>
    <name type="common">Flat porcelain crab</name>
    <dbReference type="NCBI Taxonomy" id="88211"/>
    <lineage>
        <taxon>Eukaryota</taxon>
        <taxon>Metazoa</taxon>
        <taxon>Ecdysozoa</taxon>
        <taxon>Arthropoda</taxon>
        <taxon>Crustacea</taxon>
        <taxon>Multicrustacea</taxon>
        <taxon>Malacostraca</taxon>
        <taxon>Eumalacostraca</taxon>
        <taxon>Eucarida</taxon>
        <taxon>Decapoda</taxon>
        <taxon>Pleocyemata</taxon>
        <taxon>Anomura</taxon>
        <taxon>Galatheoidea</taxon>
        <taxon>Porcellanidae</taxon>
        <taxon>Petrolisthes</taxon>
    </lineage>
</organism>
<feature type="domain" description="C2H2-type" evidence="8">
    <location>
        <begin position="460"/>
        <end position="487"/>
    </location>
</feature>
<feature type="region of interest" description="Disordered" evidence="6">
    <location>
        <begin position="120"/>
        <end position="164"/>
    </location>
</feature>
<dbReference type="InterPro" id="IPR013087">
    <property type="entry name" value="Znf_C2H2_type"/>
</dbReference>
<gene>
    <name evidence="9" type="ORF">Pcinc_041667</name>
</gene>
<evidence type="ECO:0000313" key="9">
    <source>
        <dbReference type="EMBL" id="KAK3851704.1"/>
    </source>
</evidence>
<feature type="compositionally biased region" description="Polar residues" evidence="6">
    <location>
        <begin position="300"/>
        <end position="311"/>
    </location>
</feature>
<feature type="compositionally biased region" description="Basic and acidic residues" evidence="6">
    <location>
        <begin position="153"/>
        <end position="164"/>
    </location>
</feature>
<accession>A0AAE1BM39</accession>
<dbReference type="Pfam" id="PF00651">
    <property type="entry name" value="BTB"/>
    <property type="match status" value="1"/>
</dbReference>
<feature type="region of interest" description="Disordered" evidence="6">
    <location>
        <begin position="289"/>
        <end position="322"/>
    </location>
</feature>
<dbReference type="InterPro" id="IPR000210">
    <property type="entry name" value="BTB/POZ_dom"/>
</dbReference>
<feature type="domain" description="BTB" evidence="7">
    <location>
        <begin position="31"/>
        <end position="96"/>
    </location>
</feature>
<feature type="domain" description="C2H2-type" evidence="8">
    <location>
        <begin position="434"/>
        <end position="456"/>
    </location>
</feature>
<dbReference type="GO" id="GO:0003006">
    <property type="term" value="P:developmental process involved in reproduction"/>
    <property type="evidence" value="ECO:0007669"/>
    <property type="project" value="UniProtKB-ARBA"/>
</dbReference>
<proteinExistence type="predicted"/>
<evidence type="ECO:0000313" key="10">
    <source>
        <dbReference type="Proteomes" id="UP001286313"/>
    </source>
</evidence>
<dbReference type="GO" id="GO:0005634">
    <property type="term" value="C:nucleus"/>
    <property type="evidence" value="ECO:0007669"/>
    <property type="project" value="UniProtKB-ARBA"/>
</dbReference>
<dbReference type="EMBL" id="JAWQEG010007769">
    <property type="protein sequence ID" value="KAK3851704.1"/>
    <property type="molecule type" value="Genomic_DNA"/>
</dbReference>
<dbReference type="Proteomes" id="UP001286313">
    <property type="component" value="Unassembled WGS sequence"/>
</dbReference>
<dbReference type="Gene3D" id="3.30.710.10">
    <property type="entry name" value="Potassium Channel Kv1.1, Chain A"/>
    <property type="match status" value="1"/>
</dbReference>
<comment type="caution">
    <text evidence="9">The sequence shown here is derived from an EMBL/GenBank/DDBJ whole genome shotgun (WGS) entry which is preliminary data.</text>
</comment>
<dbReference type="InterPro" id="IPR011333">
    <property type="entry name" value="SKP1/BTB/POZ_sf"/>
</dbReference>
<feature type="compositionally biased region" description="Basic and acidic residues" evidence="6">
    <location>
        <begin position="290"/>
        <end position="299"/>
    </location>
</feature>
<evidence type="ECO:0000256" key="6">
    <source>
        <dbReference type="SAM" id="MobiDB-lite"/>
    </source>
</evidence>
<feature type="compositionally biased region" description="Polar residues" evidence="6">
    <location>
        <begin position="224"/>
        <end position="238"/>
    </location>
</feature>
<reference evidence="9" key="1">
    <citation type="submission" date="2023-10" db="EMBL/GenBank/DDBJ databases">
        <title>Genome assemblies of two species of porcelain crab, Petrolisthes cinctipes and Petrolisthes manimaculis (Anomura: Porcellanidae).</title>
        <authorList>
            <person name="Angst P."/>
        </authorList>
    </citation>
    <scope>NUCLEOTIDE SEQUENCE</scope>
    <source>
        <strain evidence="9">PB745_01</strain>
        <tissue evidence="9">Gill</tissue>
    </source>
</reference>
<dbReference type="InterPro" id="IPR051095">
    <property type="entry name" value="Dros_DevTransReg"/>
</dbReference>
<evidence type="ECO:0000256" key="2">
    <source>
        <dbReference type="ARBA" id="ARBA00022771"/>
    </source>
</evidence>
<dbReference type="SMART" id="SM00225">
    <property type="entry name" value="BTB"/>
    <property type="match status" value="1"/>
</dbReference>
<evidence type="ECO:0000256" key="1">
    <source>
        <dbReference type="ARBA" id="ARBA00022723"/>
    </source>
</evidence>
<dbReference type="CDD" id="cd18315">
    <property type="entry name" value="BTB_POZ_BAB-like"/>
    <property type="match status" value="1"/>
</dbReference>
<feature type="region of interest" description="Disordered" evidence="6">
    <location>
        <begin position="185"/>
        <end position="275"/>
    </location>
</feature>
<feature type="compositionally biased region" description="Basic and acidic residues" evidence="6">
    <location>
        <begin position="122"/>
        <end position="135"/>
    </location>
</feature>
<feature type="compositionally biased region" description="Low complexity" evidence="6">
    <location>
        <begin position="255"/>
        <end position="264"/>
    </location>
</feature>